<dbReference type="STRING" id="1604004.HLASA_1854"/>
<evidence type="ECO:0000256" key="2">
    <source>
        <dbReference type="SAM" id="Phobius"/>
    </source>
</evidence>
<dbReference type="EMBL" id="CP008874">
    <property type="protein sequence ID" value="AKH98339.1"/>
    <property type="molecule type" value="Genomic_DNA"/>
</dbReference>
<sequence length="184" mass="20225">MSDEEPTVEELQTQIAELEERVDEVTIETEDDTTKMTIVAVNGTLDMAYPTLILSSIAGAFGWNVTVFASFWALDMLHEEKHENLKLSSAGNPAMPMPNLLAVLPGMDAATTWMMKRRIDDLGTDTVPELIERALSVGVEFQACQMTMDLMDYDEDDFIDGVTTGVGAANALRNMSDSDVQLLV</sequence>
<evidence type="ECO:0000313" key="3">
    <source>
        <dbReference type="EMBL" id="AKH98339.1"/>
    </source>
</evidence>
<gene>
    <name evidence="4" type="ORF">HLASA_1854</name>
    <name evidence="3" type="ORF">HLASF_1868</name>
</gene>
<keyword evidence="3" id="KW-0560">Oxidoreductase</keyword>
<proteinExistence type="predicted"/>
<dbReference type="EC" id="1.6.99.3" evidence="3"/>
<dbReference type="PATRIC" id="fig|1604004.4.peg.1956"/>
<dbReference type="SUPFAM" id="SSF75169">
    <property type="entry name" value="DsrEFH-like"/>
    <property type="match status" value="1"/>
</dbReference>
<keyword evidence="2" id="KW-1133">Transmembrane helix</keyword>
<feature type="coiled-coil region" evidence="1">
    <location>
        <begin position="1"/>
        <end position="35"/>
    </location>
</feature>
<dbReference type="RefSeq" id="WP_235272147.1">
    <property type="nucleotide sequence ID" value="NZ_CP008874.1"/>
</dbReference>
<reference evidence="4 5" key="3">
    <citation type="journal article" date="2016" name="Stand. Genomic Sci.">
        <title>Complete genome sequence of 'Halanaeroarchaeum sulfurireducens' M27-SA2, a sulfur-reducing and acetate-oxidizing haloarchaeon from the deep-sea hypersaline anoxic lake Medee.</title>
        <authorList>
            <person name="Messina E."/>
            <person name="Sorokin D.Y."/>
            <person name="Kublanov I.V."/>
            <person name="Toshchakov S."/>
            <person name="Lopatina A."/>
            <person name="Arcadi E."/>
            <person name="Smedile F."/>
            <person name="La Spada G."/>
            <person name="La Cono V."/>
            <person name="Yakimov M.M."/>
        </authorList>
    </citation>
    <scope>NUCLEOTIDE SEQUENCE [LARGE SCALE GENOMIC DNA]</scope>
    <source>
        <strain evidence="4 5">M27-SA2</strain>
    </source>
</reference>
<dbReference type="GeneID" id="26011188"/>
<dbReference type="KEGG" id="hsf:HLASA_1854"/>
<keyword evidence="6" id="KW-1185">Reference proteome</keyword>
<feature type="transmembrane region" description="Helical" evidence="2">
    <location>
        <begin position="52"/>
        <end position="74"/>
    </location>
</feature>
<evidence type="ECO:0000313" key="6">
    <source>
        <dbReference type="Proteomes" id="UP000069906"/>
    </source>
</evidence>
<evidence type="ECO:0000313" key="4">
    <source>
        <dbReference type="EMBL" id="ALG82733.1"/>
    </source>
</evidence>
<evidence type="ECO:0000313" key="5">
    <source>
        <dbReference type="Proteomes" id="UP000060390"/>
    </source>
</evidence>
<accession>A0A0F7PFM8</accession>
<dbReference type="PANTHER" id="PTHR34655">
    <property type="entry name" value="CONSERVED WITHIN P. AEROPHILUM"/>
    <property type="match status" value="1"/>
</dbReference>
<dbReference type="EMBL" id="CP011564">
    <property type="protein sequence ID" value="ALG82733.1"/>
    <property type="molecule type" value="Genomic_DNA"/>
</dbReference>
<protein>
    <submittedName>
        <fullName evidence="3">NADH dehydrogenase</fullName>
        <ecNumber evidence="3">1.6.99.3</ecNumber>
    </submittedName>
</protein>
<dbReference type="GO" id="GO:0016491">
    <property type="term" value="F:oxidoreductase activity"/>
    <property type="evidence" value="ECO:0007669"/>
    <property type="project" value="UniProtKB-KW"/>
</dbReference>
<organism evidence="3 6">
    <name type="scientific">Halanaeroarchaeum sulfurireducens</name>
    <dbReference type="NCBI Taxonomy" id="1604004"/>
    <lineage>
        <taxon>Archaea</taxon>
        <taxon>Methanobacteriati</taxon>
        <taxon>Methanobacteriota</taxon>
        <taxon>Stenosarchaea group</taxon>
        <taxon>Halobacteria</taxon>
        <taxon>Halobacteriales</taxon>
        <taxon>Halobacteriaceae</taxon>
        <taxon>Halanaeroarchaeum</taxon>
    </lineage>
</organism>
<dbReference type="Pfam" id="PF13686">
    <property type="entry name" value="DrsE_2"/>
    <property type="match status" value="1"/>
</dbReference>
<dbReference type="AlphaFoldDB" id="A0A0F7PFM8"/>
<keyword evidence="2" id="KW-0472">Membrane</keyword>
<reference evidence="3 6" key="1">
    <citation type="journal article" date="2015" name="ISME J.">
        <title>Elemental sulfur and acetate can support life of a novel strictly anaerobic haloarchaeon.</title>
        <authorList>
            <person name="Sorokin D.Y."/>
            <person name="Kublanov I.V."/>
            <person name="Gavrilov S.N."/>
            <person name="Rojo D."/>
            <person name="Roman P."/>
            <person name="Golyshin P.N."/>
            <person name="Slepak V.Z."/>
            <person name="Smedile F."/>
            <person name="Ferrer M."/>
            <person name="Messina E."/>
            <person name="La Cono V."/>
            <person name="Yakimov M.M."/>
        </authorList>
    </citation>
    <scope>NUCLEOTIDE SEQUENCE [LARGE SCALE GENOMIC DNA]</scope>
    <source>
        <strain evidence="3 6">HSR2</strain>
    </source>
</reference>
<dbReference type="HOGENOM" id="CLU_094970_1_0_2"/>
<dbReference type="Gene3D" id="3.40.1260.10">
    <property type="entry name" value="DsrEFH-like"/>
    <property type="match status" value="1"/>
</dbReference>
<dbReference type="Proteomes" id="UP000069906">
    <property type="component" value="Chromosome"/>
</dbReference>
<reference evidence="5" key="2">
    <citation type="submission" date="2015-05" db="EMBL/GenBank/DDBJ databases">
        <title>Complete genome sequence of Halanaeroarchaeum sulfurireducens type strain M27-SA2, a sulfate-reducer haloarchaeon from marine anoxic lake Medee.</title>
        <authorList>
            <person name="Messina E."/>
            <person name="Kublanov I.V."/>
            <person name="Toshchakov S."/>
            <person name="Arcadi E."/>
            <person name="La Spada G."/>
            <person name="La Cono V."/>
            <person name="Yakimov M.M."/>
        </authorList>
    </citation>
    <scope>NUCLEOTIDE SEQUENCE [LARGE SCALE GENOMIC DNA]</scope>
    <source>
        <strain evidence="5">M27-SA2</strain>
    </source>
</reference>
<dbReference type="InterPro" id="IPR032836">
    <property type="entry name" value="DsrE2-like"/>
</dbReference>
<dbReference type="InterPro" id="IPR027396">
    <property type="entry name" value="DsrEFH-like"/>
</dbReference>
<keyword evidence="1" id="KW-0175">Coiled coil</keyword>
<evidence type="ECO:0000256" key="1">
    <source>
        <dbReference type="SAM" id="Coils"/>
    </source>
</evidence>
<dbReference type="PANTHER" id="PTHR34655:SF2">
    <property type="entry name" value="PEROXIREDOXIN FAMILY PROTEIN"/>
    <property type="match status" value="1"/>
</dbReference>
<dbReference type="KEGG" id="hsu:HLASF_1868"/>
<keyword evidence="2" id="KW-0812">Transmembrane</keyword>
<dbReference type="Proteomes" id="UP000060390">
    <property type="component" value="Chromosome"/>
</dbReference>
<name>A0A0F7PFM8_9EURY</name>